<dbReference type="PANTHER" id="PTHR47129:SF1">
    <property type="entry name" value="NMRA-LIKE DOMAIN-CONTAINING PROTEIN"/>
    <property type="match status" value="1"/>
</dbReference>
<gene>
    <name evidence="2" type="ORF">AWJ14_14635</name>
</gene>
<organism evidence="2 3">
    <name type="scientific">Hoeflea olei</name>
    <dbReference type="NCBI Taxonomy" id="1480615"/>
    <lineage>
        <taxon>Bacteria</taxon>
        <taxon>Pseudomonadati</taxon>
        <taxon>Pseudomonadota</taxon>
        <taxon>Alphaproteobacteria</taxon>
        <taxon>Hyphomicrobiales</taxon>
        <taxon>Rhizobiaceae</taxon>
        <taxon>Hoeflea</taxon>
    </lineage>
</organism>
<dbReference type="RefSeq" id="WP_066183740.1">
    <property type="nucleotide sequence ID" value="NZ_LQZT01000049.1"/>
</dbReference>
<dbReference type="Pfam" id="PF05368">
    <property type="entry name" value="NmrA"/>
    <property type="match status" value="1"/>
</dbReference>
<dbReference type="SUPFAM" id="SSF51735">
    <property type="entry name" value="NAD(P)-binding Rossmann-fold domains"/>
    <property type="match status" value="1"/>
</dbReference>
<dbReference type="EMBL" id="LQZT01000049">
    <property type="protein sequence ID" value="OCW55720.1"/>
    <property type="molecule type" value="Genomic_DNA"/>
</dbReference>
<dbReference type="Gene3D" id="3.90.25.10">
    <property type="entry name" value="UDP-galactose 4-epimerase, domain 1"/>
    <property type="match status" value="1"/>
</dbReference>
<dbReference type="Proteomes" id="UP000094795">
    <property type="component" value="Unassembled WGS sequence"/>
</dbReference>
<proteinExistence type="predicted"/>
<accession>A0A1C1YQS6</accession>
<dbReference type="InterPro" id="IPR036291">
    <property type="entry name" value="NAD(P)-bd_dom_sf"/>
</dbReference>
<keyword evidence="3" id="KW-1185">Reference proteome</keyword>
<dbReference type="Gene3D" id="3.40.50.720">
    <property type="entry name" value="NAD(P)-binding Rossmann-like Domain"/>
    <property type="match status" value="1"/>
</dbReference>
<sequence length="295" mass="30698">MTGKILVTGASGHLGAKILHHLLADNGVAASDLVAGSRDPAKLEELARKGVETRRIDFDDAASLETGFAGIDRLLIISTDALDAEGTRARQHLVAVAAAKAAGVGRLFYTSMPNPAESKVSFAPDHLKTEEAIKASGLAYTIFRNGWYMENLLMALPQAFASGHWYSSAGTGRNAHIARDDIARAIAAGLAAPVADNVTYTLTGPAAFTTDEIAALASEAAGKPLEVVHLTDAQLAEGMAAAGVPAAYIPTFVSFDANARAGHFAIVTDDAVTLSGVESTQLMEFLDANRKALIG</sequence>
<evidence type="ECO:0000313" key="2">
    <source>
        <dbReference type="EMBL" id="OCW55720.1"/>
    </source>
</evidence>
<name>A0A1C1YQS6_9HYPH</name>
<protein>
    <submittedName>
        <fullName evidence="2">NAD(P)-dependent oxidoreductase</fullName>
    </submittedName>
</protein>
<dbReference type="InterPro" id="IPR008030">
    <property type="entry name" value="NmrA-like"/>
</dbReference>
<comment type="caution">
    <text evidence="2">The sequence shown here is derived from an EMBL/GenBank/DDBJ whole genome shotgun (WGS) entry which is preliminary data.</text>
</comment>
<dbReference type="InterPro" id="IPR052718">
    <property type="entry name" value="NmrA-type_oxidoreductase"/>
</dbReference>
<dbReference type="AlphaFoldDB" id="A0A1C1YQS6"/>
<dbReference type="CDD" id="cd05269">
    <property type="entry name" value="TMR_SDR_a"/>
    <property type="match status" value="1"/>
</dbReference>
<dbReference type="OrthoDB" id="7771794at2"/>
<evidence type="ECO:0000259" key="1">
    <source>
        <dbReference type="Pfam" id="PF05368"/>
    </source>
</evidence>
<feature type="domain" description="NmrA-like" evidence="1">
    <location>
        <begin position="1"/>
        <end position="244"/>
    </location>
</feature>
<evidence type="ECO:0000313" key="3">
    <source>
        <dbReference type="Proteomes" id="UP000094795"/>
    </source>
</evidence>
<reference evidence="2 3" key="1">
    <citation type="submission" date="2015-12" db="EMBL/GenBank/DDBJ databases">
        <authorList>
            <person name="Shamseldin A."/>
            <person name="Moawad H."/>
            <person name="Abd El-Rahim W.M."/>
            <person name="Sadowsky M.J."/>
        </authorList>
    </citation>
    <scope>NUCLEOTIDE SEQUENCE [LARGE SCALE GENOMIC DNA]</scope>
    <source>
        <strain evidence="2 3">JC234</strain>
    </source>
</reference>
<dbReference type="STRING" id="1480615.AWJ14_14635"/>
<dbReference type="PANTHER" id="PTHR47129">
    <property type="entry name" value="QUINONE OXIDOREDUCTASE 2"/>
    <property type="match status" value="1"/>
</dbReference>